<dbReference type="Gene3D" id="1.10.760.20">
    <property type="entry name" value="Protein of unknown function DUF3243"/>
    <property type="match status" value="1"/>
</dbReference>
<evidence type="ECO:0000313" key="1">
    <source>
        <dbReference type="EMBL" id="WHY88536.1"/>
    </source>
</evidence>
<keyword evidence="2" id="KW-1185">Reference proteome</keyword>
<protein>
    <submittedName>
        <fullName evidence="1">DUF3243 domain-containing protein</fullName>
    </submittedName>
</protein>
<dbReference type="KEGG" id="nnv:QNH39_12135"/>
<dbReference type="RefSeq" id="WP_082804911.1">
    <property type="nucleotide sequence ID" value="NZ_CP126114.1"/>
</dbReference>
<evidence type="ECO:0000313" key="2">
    <source>
        <dbReference type="Proteomes" id="UP001178288"/>
    </source>
</evidence>
<organism evidence="1 2">
    <name type="scientific">Neobacillus novalis</name>
    <dbReference type="NCBI Taxonomy" id="220687"/>
    <lineage>
        <taxon>Bacteria</taxon>
        <taxon>Bacillati</taxon>
        <taxon>Bacillota</taxon>
        <taxon>Bacilli</taxon>
        <taxon>Bacillales</taxon>
        <taxon>Bacillaceae</taxon>
        <taxon>Neobacillus</taxon>
    </lineage>
</organism>
<dbReference type="AlphaFoldDB" id="A0AA95MW86"/>
<dbReference type="InterPro" id="IPR021637">
    <property type="entry name" value="DUF3243"/>
</dbReference>
<reference evidence="1" key="1">
    <citation type="submission" date="2023-05" db="EMBL/GenBank/DDBJ databases">
        <title>Comparative genomics of Bacillaceae isolates and their secondary metabolite potential.</title>
        <authorList>
            <person name="Song L."/>
            <person name="Nielsen L.J."/>
            <person name="Mohite O."/>
            <person name="Xu X."/>
            <person name="Weber T."/>
            <person name="Kovacs A.T."/>
        </authorList>
    </citation>
    <scope>NUCLEOTIDE SEQUENCE</scope>
    <source>
        <strain evidence="1">XLM17</strain>
    </source>
</reference>
<accession>A0AA95MW86</accession>
<sequence length="98" mass="11372">MDKQLNDQELANHIYKNGDSLTSFDDFREYLRGKVSLGKKLGMDEEQLANSAQKVADYLADKQPPKNSEERLLQELWKVGKEDEQHKLAHMLVRLVQD</sequence>
<name>A0AA95MW86_9BACI</name>
<dbReference type="Pfam" id="PF11588">
    <property type="entry name" value="DUF3243"/>
    <property type="match status" value="1"/>
</dbReference>
<dbReference type="InterPro" id="IPR038292">
    <property type="entry name" value="YmfJ/YflH_sf"/>
</dbReference>
<gene>
    <name evidence="1" type="ORF">QNH39_12135</name>
</gene>
<dbReference type="EMBL" id="CP126114">
    <property type="protein sequence ID" value="WHY88536.1"/>
    <property type="molecule type" value="Genomic_DNA"/>
</dbReference>
<proteinExistence type="predicted"/>
<dbReference type="Proteomes" id="UP001178288">
    <property type="component" value="Chromosome"/>
</dbReference>